<accession>B9RPF0</accession>
<dbReference type="Proteomes" id="UP000008311">
    <property type="component" value="Unassembled WGS sequence"/>
</dbReference>
<keyword evidence="3" id="KW-1185">Reference proteome</keyword>
<evidence type="ECO:0000313" key="2">
    <source>
        <dbReference type="EMBL" id="EEF46764.1"/>
    </source>
</evidence>
<sequence>MEVLKDCDTDRMGYFDIEFEVKSCDSSNIVKTSYMDPNGSVLKLFTSNHGVMKMIKCIMNGIVSAYVEANEIVEDLGENEVDNANEFEEGVAIGPEVSDTDDGMSDIDFSSKDEEHLEARRNLKWARLHEFDNNEAIGAPYA</sequence>
<evidence type="ECO:0000313" key="3">
    <source>
        <dbReference type="Proteomes" id="UP000008311"/>
    </source>
</evidence>
<feature type="domain" description="PB1-like" evidence="1">
    <location>
        <begin position="2"/>
        <end position="66"/>
    </location>
</feature>
<organism evidence="2 3">
    <name type="scientific">Ricinus communis</name>
    <name type="common">Castor bean</name>
    <dbReference type="NCBI Taxonomy" id="3988"/>
    <lineage>
        <taxon>Eukaryota</taxon>
        <taxon>Viridiplantae</taxon>
        <taxon>Streptophyta</taxon>
        <taxon>Embryophyta</taxon>
        <taxon>Tracheophyta</taxon>
        <taxon>Spermatophyta</taxon>
        <taxon>Magnoliopsida</taxon>
        <taxon>eudicotyledons</taxon>
        <taxon>Gunneridae</taxon>
        <taxon>Pentapetalae</taxon>
        <taxon>rosids</taxon>
        <taxon>fabids</taxon>
        <taxon>Malpighiales</taxon>
        <taxon>Euphorbiaceae</taxon>
        <taxon>Acalyphoideae</taxon>
        <taxon>Acalypheae</taxon>
        <taxon>Ricinus</taxon>
    </lineage>
</organism>
<evidence type="ECO:0000259" key="1">
    <source>
        <dbReference type="Pfam" id="PF26130"/>
    </source>
</evidence>
<protein>
    <recommendedName>
        <fullName evidence="1">PB1-like domain-containing protein</fullName>
    </recommendedName>
</protein>
<dbReference type="InterPro" id="IPR058594">
    <property type="entry name" value="PB1-like_dom_pln"/>
</dbReference>
<dbReference type="AlphaFoldDB" id="B9RPF0"/>
<proteinExistence type="predicted"/>
<dbReference type="Pfam" id="PF26130">
    <property type="entry name" value="PB1-like"/>
    <property type="match status" value="1"/>
</dbReference>
<gene>
    <name evidence="2" type="ORF">RCOM_1368220</name>
</gene>
<reference evidence="3" key="1">
    <citation type="journal article" date="2010" name="Nat. Biotechnol.">
        <title>Draft genome sequence of the oilseed species Ricinus communis.</title>
        <authorList>
            <person name="Chan A.P."/>
            <person name="Crabtree J."/>
            <person name="Zhao Q."/>
            <person name="Lorenzi H."/>
            <person name="Orvis J."/>
            <person name="Puiu D."/>
            <person name="Melake-Berhan A."/>
            <person name="Jones K.M."/>
            <person name="Redman J."/>
            <person name="Chen G."/>
            <person name="Cahoon E.B."/>
            <person name="Gedil M."/>
            <person name="Stanke M."/>
            <person name="Haas B.J."/>
            <person name="Wortman J.R."/>
            <person name="Fraser-Liggett C.M."/>
            <person name="Ravel J."/>
            <person name="Rabinowicz P.D."/>
        </authorList>
    </citation>
    <scope>NUCLEOTIDE SEQUENCE [LARGE SCALE GENOMIC DNA]</scope>
    <source>
        <strain evidence="3">cv. Hale</strain>
    </source>
</reference>
<name>B9RPF0_RICCO</name>
<dbReference type="InParanoid" id="B9RPF0"/>
<dbReference type="EMBL" id="EQ973793">
    <property type="protein sequence ID" value="EEF46764.1"/>
    <property type="molecule type" value="Genomic_DNA"/>
</dbReference>